<evidence type="ECO:0000313" key="2">
    <source>
        <dbReference type="Proteomes" id="UP000708208"/>
    </source>
</evidence>
<keyword evidence="2" id="KW-1185">Reference proteome</keyword>
<sequence length="30" mass="3724">MWKRFAIRVFENFENYDTAVSEIPHFLEFS</sequence>
<evidence type="ECO:0000313" key="1">
    <source>
        <dbReference type="EMBL" id="CAG7731992.1"/>
    </source>
</evidence>
<dbReference type="Proteomes" id="UP000708208">
    <property type="component" value="Unassembled WGS sequence"/>
</dbReference>
<protein>
    <submittedName>
        <fullName evidence="1">Uncharacterized protein</fullName>
    </submittedName>
</protein>
<comment type="caution">
    <text evidence="1">The sequence shown here is derived from an EMBL/GenBank/DDBJ whole genome shotgun (WGS) entry which is preliminary data.</text>
</comment>
<name>A0A8J2K9Q0_9HEXA</name>
<dbReference type="AlphaFoldDB" id="A0A8J2K9Q0"/>
<feature type="non-terminal residue" evidence="1">
    <location>
        <position position="1"/>
    </location>
</feature>
<gene>
    <name evidence="1" type="ORF">AFUS01_LOCUS20539</name>
</gene>
<organism evidence="1 2">
    <name type="scientific">Allacma fusca</name>
    <dbReference type="NCBI Taxonomy" id="39272"/>
    <lineage>
        <taxon>Eukaryota</taxon>
        <taxon>Metazoa</taxon>
        <taxon>Ecdysozoa</taxon>
        <taxon>Arthropoda</taxon>
        <taxon>Hexapoda</taxon>
        <taxon>Collembola</taxon>
        <taxon>Symphypleona</taxon>
        <taxon>Sminthuridae</taxon>
        <taxon>Allacma</taxon>
    </lineage>
</organism>
<proteinExistence type="predicted"/>
<dbReference type="EMBL" id="CAJVCH010222828">
    <property type="protein sequence ID" value="CAG7731992.1"/>
    <property type="molecule type" value="Genomic_DNA"/>
</dbReference>
<reference evidence="1" key="1">
    <citation type="submission" date="2021-06" db="EMBL/GenBank/DDBJ databases">
        <authorList>
            <person name="Hodson N. C."/>
            <person name="Mongue J. A."/>
            <person name="Jaron S. K."/>
        </authorList>
    </citation>
    <scope>NUCLEOTIDE SEQUENCE</scope>
</reference>
<accession>A0A8J2K9Q0</accession>